<evidence type="ECO:0000256" key="1">
    <source>
        <dbReference type="SAM" id="MobiDB-lite"/>
    </source>
</evidence>
<evidence type="ECO:0008006" key="4">
    <source>
        <dbReference type="Google" id="ProtNLM"/>
    </source>
</evidence>
<proteinExistence type="predicted"/>
<organism evidence="2 3">
    <name type="scientific">Prorocentrum cordatum</name>
    <dbReference type="NCBI Taxonomy" id="2364126"/>
    <lineage>
        <taxon>Eukaryota</taxon>
        <taxon>Sar</taxon>
        <taxon>Alveolata</taxon>
        <taxon>Dinophyceae</taxon>
        <taxon>Prorocentrales</taxon>
        <taxon>Prorocentraceae</taxon>
        <taxon>Prorocentrum</taxon>
    </lineage>
</organism>
<accession>A0ABN9TNU3</accession>
<evidence type="ECO:0000313" key="2">
    <source>
        <dbReference type="EMBL" id="CAK0847570.1"/>
    </source>
</evidence>
<feature type="region of interest" description="Disordered" evidence="1">
    <location>
        <begin position="39"/>
        <end position="69"/>
    </location>
</feature>
<evidence type="ECO:0000313" key="3">
    <source>
        <dbReference type="Proteomes" id="UP001189429"/>
    </source>
</evidence>
<dbReference type="EMBL" id="CAUYUJ010014912">
    <property type="protein sequence ID" value="CAK0847570.1"/>
    <property type="molecule type" value="Genomic_DNA"/>
</dbReference>
<dbReference type="Proteomes" id="UP001189429">
    <property type="component" value="Unassembled WGS sequence"/>
</dbReference>
<keyword evidence="3" id="KW-1185">Reference proteome</keyword>
<sequence>SQSSSGAAGSGGLVPRAPGVPGVLVDHLAIEGEKLTAEQRKEKRAKLKEEKAKAKKEKDDQKALEDEERFKKSIVNLDPQERAAKEAEYRGELERKKVQHDMEKLSRDCQTKTRAFRGAVEIEVPNVCATLAKRNFPQETAAHLKSESATGSPSKADMAKWMELATAESRDLILLFKNFCKRTCRGDFKKVTDQADERATTTA</sequence>
<gene>
    <name evidence="2" type="ORF">PCOR1329_LOCUS40739</name>
</gene>
<reference evidence="2" key="1">
    <citation type="submission" date="2023-10" db="EMBL/GenBank/DDBJ databases">
        <authorList>
            <person name="Chen Y."/>
            <person name="Shah S."/>
            <person name="Dougan E. K."/>
            <person name="Thang M."/>
            <person name="Chan C."/>
        </authorList>
    </citation>
    <scope>NUCLEOTIDE SEQUENCE [LARGE SCALE GENOMIC DNA]</scope>
</reference>
<comment type="caution">
    <text evidence="2">The sequence shown here is derived from an EMBL/GenBank/DDBJ whole genome shotgun (WGS) entry which is preliminary data.</text>
</comment>
<name>A0ABN9TNU3_9DINO</name>
<protein>
    <recommendedName>
        <fullName evidence="4">Clathrin light chain</fullName>
    </recommendedName>
</protein>
<feature type="region of interest" description="Disordered" evidence="1">
    <location>
        <begin position="1"/>
        <end position="20"/>
    </location>
</feature>
<feature type="non-terminal residue" evidence="2">
    <location>
        <position position="1"/>
    </location>
</feature>